<dbReference type="AlphaFoldDB" id="A0A9P9YV30"/>
<evidence type="ECO:0000313" key="1">
    <source>
        <dbReference type="EMBL" id="KAI8043440.1"/>
    </source>
</evidence>
<gene>
    <name evidence="1" type="ORF">M5D96_004772</name>
</gene>
<comment type="caution">
    <text evidence="1">The sequence shown here is derived from an EMBL/GenBank/DDBJ whole genome shotgun (WGS) entry which is preliminary data.</text>
</comment>
<keyword evidence="2" id="KW-1185">Reference proteome</keyword>
<protein>
    <submittedName>
        <fullName evidence="1">Uncharacterized protein</fullName>
    </submittedName>
</protein>
<feature type="non-terminal residue" evidence="1">
    <location>
        <position position="1"/>
    </location>
</feature>
<sequence length="70" mass="7706">MWVGGSDLIACTKCRARMNDIHFRFASTVFAALPFATHTGRQPKDSARIKLGLGGKWQLTDPGINKANME</sequence>
<dbReference type="EMBL" id="JAMKOV010000002">
    <property type="protein sequence ID" value="KAI8043440.1"/>
    <property type="molecule type" value="Genomic_DNA"/>
</dbReference>
<name>A0A9P9YV30_9MUSC</name>
<organism evidence="1 2">
    <name type="scientific">Drosophila gunungcola</name>
    <name type="common">fruit fly</name>
    <dbReference type="NCBI Taxonomy" id="103775"/>
    <lineage>
        <taxon>Eukaryota</taxon>
        <taxon>Metazoa</taxon>
        <taxon>Ecdysozoa</taxon>
        <taxon>Arthropoda</taxon>
        <taxon>Hexapoda</taxon>
        <taxon>Insecta</taxon>
        <taxon>Pterygota</taxon>
        <taxon>Neoptera</taxon>
        <taxon>Endopterygota</taxon>
        <taxon>Diptera</taxon>
        <taxon>Brachycera</taxon>
        <taxon>Muscomorpha</taxon>
        <taxon>Ephydroidea</taxon>
        <taxon>Drosophilidae</taxon>
        <taxon>Drosophila</taxon>
        <taxon>Sophophora</taxon>
    </lineage>
</organism>
<accession>A0A9P9YV30</accession>
<evidence type="ECO:0000313" key="2">
    <source>
        <dbReference type="Proteomes" id="UP001059596"/>
    </source>
</evidence>
<proteinExistence type="predicted"/>
<dbReference type="Proteomes" id="UP001059596">
    <property type="component" value="Unassembled WGS sequence"/>
</dbReference>
<reference evidence="1" key="1">
    <citation type="journal article" date="2023" name="Genome Biol. Evol.">
        <title>Long-read-based Genome Assembly of Drosophila gunungcola Reveals Fewer Chemosensory Genes in Flower-breeding Species.</title>
        <authorList>
            <person name="Negi A."/>
            <person name="Liao B.Y."/>
            <person name="Yeh S.D."/>
        </authorList>
    </citation>
    <scope>NUCLEOTIDE SEQUENCE</scope>
    <source>
        <strain evidence="1">Sukarami</strain>
    </source>
</reference>